<evidence type="ECO:0000256" key="11">
    <source>
        <dbReference type="SAM" id="MobiDB-lite"/>
    </source>
</evidence>
<dbReference type="GO" id="GO:0006620">
    <property type="term" value="P:post-translational protein targeting to endoplasmic reticulum membrane"/>
    <property type="evidence" value="ECO:0007669"/>
    <property type="project" value="TreeGrafter"/>
</dbReference>
<evidence type="ECO:0000256" key="8">
    <source>
        <dbReference type="ARBA" id="ARBA00023022"/>
    </source>
</evidence>
<keyword evidence="5" id="KW-0256">Endoplasmic reticulum</keyword>
<dbReference type="InterPro" id="IPR001623">
    <property type="entry name" value="DnaJ_domain"/>
</dbReference>
<evidence type="ECO:0000256" key="10">
    <source>
        <dbReference type="ARBA" id="ARBA00023186"/>
    </source>
</evidence>
<protein>
    <recommendedName>
        <fullName evidence="13">J domain-containing protein</fullName>
    </recommendedName>
</protein>
<dbReference type="PRINTS" id="PR00625">
    <property type="entry name" value="JDOMAIN"/>
</dbReference>
<reference evidence="14" key="1">
    <citation type="submission" date="2023-10" db="EMBL/GenBank/DDBJ databases">
        <title>Genome assemblies of two species of porcelain crab, Petrolisthes cinctipes and Petrolisthes manimaculis (Anomura: Porcellanidae).</title>
        <authorList>
            <person name="Angst P."/>
        </authorList>
    </citation>
    <scope>NUCLEOTIDE SEQUENCE</scope>
    <source>
        <strain evidence="14">PB745_01</strain>
        <tissue evidence="14">Gill</tissue>
    </source>
</reference>
<name>A0AAE1EQB4_PETCI</name>
<accession>A0AAE1EQB4</accession>
<evidence type="ECO:0000313" key="14">
    <source>
        <dbReference type="EMBL" id="KAK3859482.1"/>
    </source>
</evidence>
<feature type="compositionally biased region" description="Acidic residues" evidence="11">
    <location>
        <begin position="741"/>
        <end position="751"/>
    </location>
</feature>
<dbReference type="SUPFAM" id="SSF158702">
    <property type="entry name" value="Sec63 N-terminal domain-like"/>
    <property type="match status" value="1"/>
</dbReference>
<evidence type="ECO:0000256" key="12">
    <source>
        <dbReference type="SAM" id="Phobius"/>
    </source>
</evidence>
<comment type="subcellular location">
    <subcellularLocation>
        <location evidence="1">Endoplasmic reticulum membrane</location>
        <topology evidence="1">Multi-pass membrane protein</topology>
    </subcellularLocation>
</comment>
<evidence type="ECO:0000256" key="4">
    <source>
        <dbReference type="ARBA" id="ARBA00022692"/>
    </source>
</evidence>
<keyword evidence="2" id="KW-0813">Transport</keyword>
<keyword evidence="9 12" id="KW-0472">Membrane</keyword>
<dbReference type="Gene3D" id="1.10.3380.10">
    <property type="entry name" value="Sec63 N-terminal domain-like domain"/>
    <property type="match status" value="1"/>
</dbReference>
<feature type="compositionally biased region" description="Basic residues" evidence="11">
    <location>
        <begin position="516"/>
        <end position="534"/>
    </location>
</feature>
<dbReference type="InterPro" id="IPR004179">
    <property type="entry name" value="Sec63-dom"/>
</dbReference>
<evidence type="ECO:0000256" key="7">
    <source>
        <dbReference type="ARBA" id="ARBA00022989"/>
    </source>
</evidence>
<dbReference type="InterPro" id="IPR014756">
    <property type="entry name" value="Ig_E-set"/>
</dbReference>
<evidence type="ECO:0000259" key="13">
    <source>
        <dbReference type="PROSITE" id="PS50076"/>
    </source>
</evidence>
<dbReference type="SUPFAM" id="SSF81296">
    <property type="entry name" value="E set domains"/>
    <property type="match status" value="1"/>
</dbReference>
<dbReference type="PANTHER" id="PTHR24075:SF0">
    <property type="entry name" value="TRANSLOCATION PROTEIN SEC63 HOMOLOG"/>
    <property type="match status" value="1"/>
</dbReference>
<dbReference type="Gene3D" id="2.60.40.150">
    <property type="entry name" value="C2 domain"/>
    <property type="match status" value="1"/>
</dbReference>
<dbReference type="InterPro" id="IPR038539">
    <property type="entry name" value="Anti-LPS_factor/Scygonadin_sf"/>
</dbReference>
<dbReference type="Pfam" id="PF02889">
    <property type="entry name" value="Sec63"/>
    <property type="match status" value="2"/>
</dbReference>
<keyword evidence="6" id="KW-0653">Protein transport</keyword>
<dbReference type="EMBL" id="JAWQEG010005015">
    <property type="protein sequence ID" value="KAK3859482.1"/>
    <property type="molecule type" value="Genomic_DNA"/>
</dbReference>
<feature type="transmembrane region" description="Helical" evidence="12">
    <location>
        <begin position="15"/>
        <end position="35"/>
    </location>
</feature>
<dbReference type="Pfam" id="PF11630">
    <property type="entry name" value="Anti-LPS-SCYG"/>
    <property type="match status" value="1"/>
</dbReference>
<dbReference type="PANTHER" id="PTHR24075">
    <property type="entry name" value="SEC63 DOMAIN-CONTAINING"/>
    <property type="match status" value="1"/>
</dbReference>
<dbReference type="PROSITE" id="PS50076">
    <property type="entry name" value="DNAJ_2"/>
    <property type="match status" value="1"/>
</dbReference>
<feature type="region of interest" description="Disordered" evidence="11">
    <location>
        <begin position="732"/>
        <end position="778"/>
    </location>
</feature>
<dbReference type="Gene3D" id="3.30.160.320">
    <property type="match status" value="1"/>
</dbReference>
<keyword evidence="3" id="KW-0929">Antimicrobial</keyword>
<feature type="domain" description="J" evidence="13">
    <location>
        <begin position="102"/>
        <end position="164"/>
    </location>
</feature>
<dbReference type="InterPro" id="IPR036869">
    <property type="entry name" value="J_dom_sf"/>
</dbReference>
<evidence type="ECO:0000313" key="15">
    <source>
        <dbReference type="Proteomes" id="UP001286313"/>
    </source>
</evidence>
<dbReference type="SUPFAM" id="SSF46565">
    <property type="entry name" value="Chaperone J-domain"/>
    <property type="match status" value="1"/>
</dbReference>
<dbReference type="GO" id="GO:0042742">
    <property type="term" value="P:defense response to bacterium"/>
    <property type="evidence" value="ECO:0007669"/>
    <property type="project" value="UniProtKB-KW"/>
</dbReference>
<keyword evidence="4 12" id="KW-0812">Transmembrane</keyword>
<keyword evidence="15" id="KW-1185">Reference proteome</keyword>
<dbReference type="GO" id="GO:0006614">
    <property type="term" value="P:SRP-dependent cotranslational protein targeting to membrane"/>
    <property type="evidence" value="ECO:0007669"/>
    <property type="project" value="TreeGrafter"/>
</dbReference>
<feature type="compositionally biased region" description="Basic and acidic residues" evidence="11">
    <location>
        <begin position="605"/>
        <end position="615"/>
    </location>
</feature>
<dbReference type="AlphaFoldDB" id="A0AAE1EQB4"/>
<keyword evidence="10" id="KW-0143">Chaperone</keyword>
<evidence type="ECO:0000256" key="6">
    <source>
        <dbReference type="ARBA" id="ARBA00022927"/>
    </source>
</evidence>
<dbReference type="GO" id="GO:0003723">
    <property type="term" value="F:RNA binding"/>
    <property type="evidence" value="ECO:0007669"/>
    <property type="project" value="TreeGrafter"/>
</dbReference>
<evidence type="ECO:0000256" key="5">
    <source>
        <dbReference type="ARBA" id="ARBA00022824"/>
    </source>
</evidence>
<dbReference type="GO" id="GO:0031207">
    <property type="term" value="C:Sec62/Sec63 complex"/>
    <property type="evidence" value="ECO:0007669"/>
    <property type="project" value="TreeGrafter"/>
</dbReference>
<evidence type="ECO:0000256" key="3">
    <source>
        <dbReference type="ARBA" id="ARBA00022529"/>
    </source>
</evidence>
<gene>
    <name evidence="14" type="ORF">Pcinc_034410</name>
</gene>
<proteinExistence type="predicted"/>
<feature type="compositionally biased region" description="Basic and acidic residues" evidence="11">
    <location>
        <begin position="546"/>
        <end position="583"/>
    </location>
</feature>
<feature type="transmembrane region" description="Helical" evidence="12">
    <location>
        <begin position="75"/>
        <end position="92"/>
    </location>
</feature>
<dbReference type="CDD" id="cd06257">
    <property type="entry name" value="DnaJ"/>
    <property type="match status" value="1"/>
</dbReference>
<dbReference type="Pfam" id="PF00226">
    <property type="entry name" value="DnaJ"/>
    <property type="match status" value="1"/>
</dbReference>
<dbReference type="Gene3D" id="1.10.287.110">
    <property type="entry name" value="DnaJ domain"/>
    <property type="match status" value="1"/>
</dbReference>
<dbReference type="SMART" id="SM00973">
    <property type="entry name" value="Sec63"/>
    <property type="match status" value="1"/>
</dbReference>
<comment type="caution">
    <text evidence="14">The sequence shown here is derived from an EMBL/GenBank/DDBJ whole genome shotgun (WGS) entry which is preliminary data.</text>
</comment>
<sequence>MAGMKFEYDESGSTFFYFLTSFLGLVLLPCTYYFWPEPAKEDEREEEYCEVFQRKTARLKKPERWKGLRKNTQRTLLLAGWVLMAFLVYKLQQFDYEYANFDPYDILGVGLGSSKAEIKKAYHKQSLIYHPDKPTGDERKFMRLNKAYLALTDDDARRNFERYGHPDGPGAMHFGIALPSWIVEKENSLWVLGLYGLVFMIALPTVVAIWWYRSSKFSNDQVLLDTTQLYYYFFHKTPHMVFRRALMVLAASLEFEKGHNPEIVERPTDNIELPQLIKQLPNLGEKNKERPLCFAYSIKARSLLHAHLSRMRLPEITLDQDRLYIVKCCPILIQEMVTCVSQLIMLAHAGRISRLPSLDTIEACMKLSPHIVQALWDCKNPMMQLPHVNDDTLRHFITKRRPIKSVEQLLTLSATEQHQMLRYLTEEEVNEVMIVAKRMPKIDMDVNYEVVDDDDSVVFTAGAIVTVTVNLRRRAMGEVYEQAILAAANAKAEGGDTEADGSSTTTAKKTVGWKPPQKKGAKSKTKTQAQKKKQQQQQQQQQAKEQANKKDEEQEKSKTAKIAAPERVESVGGEDKGGEREREQDTDDDESPSHSDESVAEEADTESHRDDKGGAIDDDAEWERFQKGLTKREKALEGKSKMSHTVHCPYFPDDKQEYWWTYVCDRKKHMLITAPYQITSLVDHEEVQLKFTAPQRPGIYTYQVCLRSDSYLGLDQSVDIKLDVKEAREIPTEHPQWQEFSSEEEEDDDENDAGKDDGVESEFTTDEEVTDDSDGDNYSKLHLPPSSFNLFVMMKIDSLWFRCEVPLVCVCLLLATTTTTTNSTPIDWSSVIGNVASTATDILFKNEELILFENYCTLSRRPFFKKWELYYRTSVNCPGWTNIIGSADNDRSPINSEKKATQDFVQKALLKGLISQEQADPFLN</sequence>
<feature type="transmembrane region" description="Helical" evidence="12">
    <location>
        <begin position="189"/>
        <end position="212"/>
    </location>
</feature>
<evidence type="ECO:0000256" key="9">
    <source>
        <dbReference type="ARBA" id="ARBA00023136"/>
    </source>
</evidence>
<feature type="region of interest" description="Disordered" evidence="11">
    <location>
        <begin position="489"/>
        <end position="619"/>
    </location>
</feature>
<dbReference type="Proteomes" id="UP001286313">
    <property type="component" value="Unassembled WGS sequence"/>
</dbReference>
<evidence type="ECO:0000256" key="1">
    <source>
        <dbReference type="ARBA" id="ARBA00004477"/>
    </source>
</evidence>
<evidence type="ECO:0000256" key="2">
    <source>
        <dbReference type="ARBA" id="ARBA00022448"/>
    </source>
</evidence>
<feature type="compositionally biased region" description="Low complexity" evidence="11">
    <location>
        <begin position="535"/>
        <end position="545"/>
    </location>
</feature>
<organism evidence="14 15">
    <name type="scientific">Petrolisthes cinctipes</name>
    <name type="common">Flat porcelain crab</name>
    <dbReference type="NCBI Taxonomy" id="88211"/>
    <lineage>
        <taxon>Eukaryota</taxon>
        <taxon>Metazoa</taxon>
        <taxon>Ecdysozoa</taxon>
        <taxon>Arthropoda</taxon>
        <taxon>Crustacea</taxon>
        <taxon>Multicrustacea</taxon>
        <taxon>Malacostraca</taxon>
        <taxon>Eumalacostraca</taxon>
        <taxon>Eucarida</taxon>
        <taxon>Decapoda</taxon>
        <taxon>Pleocyemata</taxon>
        <taxon>Anomura</taxon>
        <taxon>Galatheoidea</taxon>
        <taxon>Porcellanidae</taxon>
        <taxon>Petrolisthes</taxon>
    </lineage>
</organism>
<dbReference type="InterPro" id="IPR035892">
    <property type="entry name" value="C2_domain_sf"/>
</dbReference>
<dbReference type="SMART" id="SM00271">
    <property type="entry name" value="DnaJ"/>
    <property type="match status" value="1"/>
</dbReference>
<feature type="compositionally biased region" description="Acidic residues" evidence="11">
    <location>
        <begin position="759"/>
        <end position="775"/>
    </location>
</feature>
<dbReference type="FunFam" id="1.10.287.110:FF:000063">
    <property type="entry name" value="Translocation protein SEC63"/>
    <property type="match status" value="1"/>
</dbReference>
<dbReference type="Gene3D" id="1.10.150.20">
    <property type="entry name" value="5' to 3' exonuclease, C-terminal subdomain"/>
    <property type="match status" value="1"/>
</dbReference>
<dbReference type="GO" id="GO:0008320">
    <property type="term" value="F:protein transmembrane transporter activity"/>
    <property type="evidence" value="ECO:0007669"/>
    <property type="project" value="TreeGrafter"/>
</dbReference>
<keyword evidence="8" id="KW-0044">Antibiotic</keyword>
<dbReference type="FunFam" id="1.10.3380.10:FF:000011">
    <property type="entry name" value="Translocation protein SEC63"/>
    <property type="match status" value="1"/>
</dbReference>
<keyword evidence="7 12" id="KW-1133">Transmembrane helix</keyword>
<dbReference type="InterPro" id="IPR024509">
    <property type="entry name" value="Anti-LPS_factor/Scygonadin"/>
</dbReference>